<sequence>TTRGGDDAPGNLPCAGRGVGKAFGPEGSTSARGCGRRTGAPASLSTTASTGTPLRRSIVRENGGLFLPAWKPGDPPDLLQALGLSHALHCARLSNDARRQPQL</sequence>
<dbReference type="AlphaFoldDB" id="A0A061SAX3"/>
<protein>
    <submittedName>
        <fullName evidence="2">Uncharacterized protein</fullName>
    </submittedName>
</protein>
<proteinExistence type="predicted"/>
<feature type="compositionally biased region" description="Polar residues" evidence="1">
    <location>
        <begin position="43"/>
        <end position="52"/>
    </location>
</feature>
<evidence type="ECO:0000313" key="2">
    <source>
        <dbReference type="EMBL" id="JAC82307.1"/>
    </source>
</evidence>
<feature type="non-terminal residue" evidence="2">
    <location>
        <position position="103"/>
    </location>
</feature>
<feature type="region of interest" description="Disordered" evidence="1">
    <location>
        <begin position="1"/>
        <end position="56"/>
    </location>
</feature>
<organism evidence="2">
    <name type="scientific">Tetraselmis sp. GSL018</name>
    <dbReference type="NCBI Taxonomy" id="582737"/>
    <lineage>
        <taxon>Eukaryota</taxon>
        <taxon>Viridiplantae</taxon>
        <taxon>Chlorophyta</taxon>
        <taxon>core chlorophytes</taxon>
        <taxon>Chlorodendrophyceae</taxon>
        <taxon>Chlorodendrales</taxon>
        <taxon>Chlorodendraceae</taxon>
        <taxon>Tetraselmis</taxon>
    </lineage>
</organism>
<accession>A0A061SAX3</accession>
<reference evidence="2" key="1">
    <citation type="submission" date="2014-05" db="EMBL/GenBank/DDBJ databases">
        <title>The transcriptome of the halophilic microalga Tetraselmis sp. GSL018 isolated from the Great Salt Lake, Utah.</title>
        <authorList>
            <person name="Jinkerson R.E."/>
            <person name="D'Adamo S."/>
            <person name="Posewitz M.C."/>
        </authorList>
    </citation>
    <scope>NUCLEOTIDE SEQUENCE</scope>
    <source>
        <strain evidence="2">GSL018</strain>
    </source>
</reference>
<name>A0A061SAX3_9CHLO</name>
<dbReference type="EMBL" id="GBEZ01002779">
    <property type="protein sequence ID" value="JAC82307.1"/>
    <property type="molecule type" value="Transcribed_RNA"/>
</dbReference>
<evidence type="ECO:0000256" key="1">
    <source>
        <dbReference type="SAM" id="MobiDB-lite"/>
    </source>
</evidence>
<feature type="non-terminal residue" evidence="2">
    <location>
        <position position="1"/>
    </location>
</feature>
<gene>
    <name evidence="2" type="ORF">TSPGSL018_6023</name>
</gene>